<accession>A0A1F4XRP4</accession>
<dbReference type="STRING" id="1797240.A3D68_01260"/>
<sequence>MFNNPTIRFFSQAVLVLVLVSLIIFPTYEVAQAGPIVMVIAVVAVMGAGAVVVTDYFTCTINILWGCGGKKGGGDTTDPSVPLVEYKKDKPTPLKEGKVVEDGTTCYSTANICGMRNEGTVQGGACTATAPLDSSCCQSAPNACGLVNYAPPGQGGSCADAQIDSPPNSKCGAPLISDTSTTLSPNPGFYADPSLVRQNSITILYWNVENATECSLSGGGLNLLGLTPKNQANSNPITQATDFTLTCQNGEGGPTASATVRVTIIPIYQEI</sequence>
<keyword evidence="1" id="KW-1133">Transmembrane helix</keyword>
<keyword evidence="1" id="KW-0472">Membrane</keyword>
<organism evidence="2 3">
    <name type="scientific">Candidatus Adlerbacteria bacterium RIFCSPHIGHO2_02_FULL_52_17</name>
    <dbReference type="NCBI Taxonomy" id="1797240"/>
    <lineage>
        <taxon>Bacteria</taxon>
        <taxon>Candidatus Adleribacteriota</taxon>
    </lineage>
</organism>
<evidence type="ECO:0000256" key="1">
    <source>
        <dbReference type="SAM" id="Phobius"/>
    </source>
</evidence>
<name>A0A1F4XRP4_9BACT</name>
<feature type="transmembrane region" description="Helical" evidence="1">
    <location>
        <begin position="37"/>
        <end position="57"/>
    </location>
</feature>
<reference evidence="2 3" key="1">
    <citation type="journal article" date="2016" name="Nat. Commun.">
        <title>Thousands of microbial genomes shed light on interconnected biogeochemical processes in an aquifer system.</title>
        <authorList>
            <person name="Anantharaman K."/>
            <person name="Brown C.T."/>
            <person name="Hug L.A."/>
            <person name="Sharon I."/>
            <person name="Castelle C.J."/>
            <person name="Probst A.J."/>
            <person name="Thomas B.C."/>
            <person name="Singh A."/>
            <person name="Wilkins M.J."/>
            <person name="Karaoz U."/>
            <person name="Brodie E.L."/>
            <person name="Williams K.H."/>
            <person name="Hubbard S.S."/>
            <person name="Banfield J.F."/>
        </authorList>
    </citation>
    <scope>NUCLEOTIDE SEQUENCE [LARGE SCALE GENOMIC DNA]</scope>
</reference>
<proteinExistence type="predicted"/>
<dbReference type="EMBL" id="MEWU01000012">
    <property type="protein sequence ID" value="OGC83703.1"/>
    <property type="molecule type" value="Genomic_DNA"/>
</dbReference>
<dbReference type="AlphaFoldDB" id="A0A1F4XRP4"/>
<evidence type="ECO:0000313" key="2">
    <source>
        <dbReference type="EMBL" id="OGC83703.1"/>
    </source>
</evidence>
<dbReference type="Proteomes" id="UP000177564">
    <property type="component" value="Unassembled WGS sequence"/>
</dbReference>
<comment type="caution">
    <text evidence="2">The sequence shown here is derived from an EMBL/GenBank/DDBJ whole genome shotgun (WGS) entry which is preliminary data.</text>
</comment>
<protein>
    <submittedName>
        <fullName evidence="2">Uncharacterized protein</fullName>
    </submittedName>
</protein>
<feature type="transmembrane region" description="Helical" evidence="1">
    <location>
        <begin position="6"/>
        <end position="25"/>
    </location>
</feature>
<evidence type="ECO:0000313" key="3">
    <source>
        <dbReference type="Proteomes" id="UP000177564"/>
    </source>
</evidence>
<keyword evidence="1" id="KW-0812">Transmembrane</keyword>
<gene>
    <name evidence="2" type="ORF">A3D68_01260</name>
</gene>